<comment type="caution">
    <text evidence="3">The sequence shown here is derived from an EMBL/GenBank/DDBJ whole genome shotgun (WGS) entry which is preliminary data.</text>
</comment>
<accession>A0AAQ4EMZ3</accession>
<keyword evidence="1" id="KW-0472">Membrane</keyword>
<dbReference type="GO" id="GO:0009986">
    <property type="term" value="C:cell surface"/>
    <property type="evidence" value="ECO:0007669"/>
    <property type="project" value="TreeGrafter"/>
</dbReference>
<keyword evidence="4" id="KW-1185">Reference proteome</keyword>
<dbReference type="InterPro" id="IPR009030">
    <property type="entry name" value="Growth_fac_rcpt_cys_sf"/>
</dbReference>
<evidence type="ECO:0000259" key="2">
    <source>
        <dbReference type="Pfam" id="PF07699"/>
    </source>
</evidence>
<name>A0AAQ4EMZ3_AMBAM</name>
<dbReference type="PANTHER" id="PTHR24046">
    <property type="entry name" value="SIGNAL PEPTIDE, CUB AND EGF-LIKE DOMAIN-CONTAINING"/>
    <property type="match status" value="1"/>
</dbReference>
<dbReference type="AlphaFoldDB" id="A0AAQ4EMZ3"/>
<evidence type="ECO:0000313" key="3">
    <source>
        <dbReference type="EMBL" id="KAK8776097.1"/>
    </source>
</evidence>
<dbReference type="InterPro" id="IPR011641">
    <property type="entry name" value="Tyr-kin_ephrin_A/B_rcpt-like"/>
</dbReference>
<evidence type="ECO:0000256" key="1">
    <source>
        <dbReference type="SAM" id="Phobius"/>
    </source>
</evidence>
<evidence type="ECO:0000313" key="4">
    <source>
        <dbReference type="Proteomes" id="UP001321473"/>
    </source>
</evidence>
<dbReference type="EMBL" id="JARKHS020013365">
    <property type="protein sequence ID" value="KAK8776097.1"/>
    <property type="molecule type" value="Genomic_DNA"/>
</dbReference>
<dbReference type="GO" id="GO:0005615">
    <property type="term" value="C:extracellular space"/>
    <property type="evidence" value="ECO:0007669"/>
    <property type="project" value="TreeGrafter"/>
</dbReference>
<dbReference type="SUPFAM" id="SSF57184">
    <property type="entry name" value="Growth factor receptor domain"/>
    <property type="match status" value="1"/>
</dbReference>
<organism evidence="3 4">
    <name type="scientific">Amblyomma americanum</name>
    <name type="common">Lone star tick</name>
    <dbReference type="NCBI Taxonomy" id="6943"/>
    <lineage>
        <taxon>Eukaryota</taxon>
        <taxon>Metazoa</taxon>
        <taxon>Ecdysozoa</taxon>
        <taxon>Arthropoda</taxon>
        <taxon>Chelicerata</taxon>
        <taxon>Arachnida</taxon>
        <taxon>Acari</taxon>
        <taxon>Parasitiformes</taxon>
        <taxon>Ixodida</taxon>
        <taxon>Ixodoidea</taxon>
        <taxon>Ixodidae</taxon>
        <taxon>Amblyomminae</taxon>
        <taxon>Amblyomma</taxon>
    </lineage>
</organism>
<dbReference type="Proteomes" id="UP001321473">
    <property type="component" value="Unassembled WGS sequence"/>
</dbReference>
<dbReference type="InterPro" id="IPR052071">
    <property type="entry name" value="SCUB_EGF-like_domain"/>
</dbReference>
<feature type="transmembrane region" description="Helical" evidence="1">
    <location>
        <begin position="97"/>
        <end position="117"/>
    </location>
</feature>
<sequence>MMYSNTIPSTLILHAVYDEYTNKTGCSVGYIVNDLHCYVCRPGSFSPGGEFRDCIPCDFGSYTDRHGSPFCLSCPPGKTTYKHGSTSADDCEVSWKIYAFLFGLTTVTSLILFIRVVQAWSSEHSIRSHVFEDKLSRYFQSGTLKGVPGVKLGWEKIVLPGKGVYYQREMTAFFSF</sequence>
<feature type="domain" description="Tyrosine-protein kinase ephrin type A/B receptor-like" evidence="2">
    <location>
        <begin position="43"/>
        <end position="91"/>
    </location>
</feature>
<reference evidence="3 4" key="1">
    <citation type="journal article" date="2023" name="Arcadia Sci">
        <title>De novo assembly of a long-read Amblyomma americanum tick genome.</title>
        <authorList>
            <person name="Chou S."/>
            <person name="Poskanzer K.E."/>
            <person name="Rollins M."/>
            <person name="Thuy-Boun P.S."/>
        </authorList>
    </citation>
    <scope>NUCLEOTIDE SEQUENCE [LARGE SCALE GENOMIC DNA]</scope>
    <source>
        <strain evidence="3">F_SG_1</strain>
        <tissue evidence="3">Salivary glands</tissue>
    </source>
</reference>
<keyword evidence="1" id="KW-1133">Transmembrane helix</keyword>
<dbReference type="Pfam" id="PF07699">
    <property type="entry name" value="Ephrin_rec_like"/>
    <property type="match status" value="1"/>
</dbReference>
<gene>
    <name evidence="3" type="ORF">V5799_030558</name>
</gene>
<dbReference type="PANTHER" id="PTHR24046:SF5">
    <property type="entry name" value="EGF-LIKE DOMAIN-CONTAINING PROTEIN"/>
    <property type="match status" value="1"/>
</dbReference>
<dbReference type="GO" id="GO:0007165">
    <property type="term" value="P:signal transduction"/>
    <property type="evidence" value="ECO:0007669"/>
    <property type="project" value="TreeGrafter"/>
</dbReference>
<dbReference type="SMART" id="SM01411">
    <property type="entry name" value="Ephrin_rec_like"/>
    <property type="match status" value="1"/>
</dbReference>
<keyword evidence="1" id="KW-0812">Transmembrane</keyword>
<protein>
    <recommendedName>
        <fullName evidence="2">Tyrosine-protein kinase ephrin type A/B receptor-like domain-containing protein</fullName>
    </recommendedName>
</protein>
<proteinExistence type="predicted"/>
<dbReference type="Gene3D" id="2.10.50.10">
    <property type="entry name" value="Tumor Necrosis Factor Receptor, subunit A, domain 2"/>
    <property type="match status" value="1"/>
</dbReference>